<reference evidence="1" key="2">
    <citation type="journal article" date="2015" name="Fish Shellfish Immunol.">
        <title>Early steps in the European eel (Anguilla anguilla)-Vibrio vulnificus interaction in the gills: Role of the RtxA13 toxin.</title>
        <authorList>
            <person name="Callol A."/>
            <person name="Pajuelo D."/>
            <person name="Ebbesson L."/>
            <person name="Teles M."/>
            <person name="MacKenzie S."/>
            <person name="Amaro C."/>
        </authorList>
    </citation>
    <scope>NUCLEOTIDE SEQUENCE</scope>
</reference>
<dbReference type="AlphaFoldDB" id="A0A0E9SXI5"/>
<proteinExistence type="predicted"/>
<protein>
    <submittedName>
        <fullName evidence="1">Uncharacterized protein</fullName>
    </submittedName>
</protein>
<reference evidence="1" key="1">
    <citation type="submission" date="2014-11" db="EMBL/GenBank/DDBJ databases">
        <authorList>
            <person name="Amaro Gonzalez C."/>
        </authorList>
    </citation>
    <scope>NUCLEOTIDE SEQUENCE</scope>
</reference>
<organism evidence="1">
    <name type="scientific">Anguilla anguilla</name>
    <name type="common">European freshwater eel</name>
    <name type="synonym">Muraena anguilla</name>
    <dbReference type="NCBI Taxonomy" id="7936"/>
    <lineage>
        <taxon>Eukaryota</taxon>
        <taxon>Metazoa</taxon>
        <taxon>Chordata</taxon>
        <taxon>Craniata</taxon>
        <taxon>Vertebrata</taxon>
        <taxon>Euteleostomi</taxon>
        <taxon>Actinopterygii</taxon>
        <taxon>Neopterygii</taxon>
        <taxon>Teleostei</taxon>
        <taxon>Anguilliformes</taxon>
        <taxon>Anguillidae</taxon>
        <taxon>Anguilla</taxon>
    </lineage>
</organism>
<dbReference type="EMBL" id="GBXM01063217">
    <property type="protein sequence ID" value="JAH45360.1"/>
    <property type="molecule type" value="Transcribed_RNA"/>
</dbReference>
<sequence>MTGLYVFTDTDESTFLWISKIQER</sequence>
<evidence type="ECO:0000313" key="1">
    <source>
        <dbReference type="EMBL" id="JAH45360.1"/>
    </source>
</evidence>
<accession>A0A0E9SXI5</accession>
<name>A0A0E9SXI5_ANGAN</name>